<gene>
    <name evidence="3" type="primary">LOC109470673</name>
</gene>
<dbReference type="GO" id="GO:0051959">
    <property type="term" value="F:dynein light intermediate chain binding"/>
    <property type="evidence" value="ECO:0007669"/>
    <property type="project" value="InterPro"/>
</dbReference>
<accession>A0A6P4Z2E6</accession>
<dbReference type="Proteomes" id="UP000515135">
    <property type="component" value="Unplaced"/>
</dbReference>
<sequence>MKGSDVTDAQTVVSLTEEASKTKDIGEESSNDDWSNKSEHGSSEDRASPESNSDVIPFSEEDYEKVTTSTSDDSRENERDSEGRIYTKTVHTTKTITIEKVSGTATVLEQTETVTEQMSTRISTDSLDRIPVKESSLLAQEPDDVSDDSLNGGDSESELPVGHDDEEPSLHDPETKTTEEEPDDAEEEAERHDDADEVGADENGHDCGAEDDMDVDSLASGDEADEASEEEKRRKQQEEEFRERLRQACHSRDALELQTAMEQWREAGMSTDEDVYSHARDVEKELELQNVLRDAVRRRSLTDIEKAMGLVREQGLADRLRVDMAEAERVAESLRLLESLRHEVLQLNQSTISEIRSYSNPPKPVHKVMLATYLLLGESASNLKSWQDVRLFIGKTGKENLKRRVQQCDIKKIPPEVARTAKKILSKFDLDQLRDVSAGAAAFFIWAQGMVQEVEERQREAAAEKEAASGDA</sequence>
<organism evidence="2 3">
    <name type="scientific">Branchiostoma belcheri</name>
    <name type="common">Amphioxus</name>
    <dbReference type="NCBI Taxonomy" id="7741"/>
    <lineage>
        <taxon>Eukaryota</taxon>
        <taxon>Metazoa</taxon>
        <taxon>Chordata</taxon>
        <taxon>Cephalochordata</taxon>
        <taxon>Leptocardii</taxon>
        <taxon>Amphioxiformes</taxon>
        <taxon>Branchiostomatidae</taxon>
        <taxon>Branchiostoma</taxon>
    </lineage>
</organism>
<keyword evidence="2" id="KW-1185">Reference proteome</keyword>
<dbReference type="OrthoDB" id="6129702at2759"/>
<evidence type="ECO:0000256" key="1">
    <source>
        <dbReference type="SAM" id="MobiDB-lite"/>
    </source>
</evidence>
<feature type="compositionally biased region" description="Basic and acidic residues" evidence="1">
    <location>
        <begin position="230"/>
        <end position="239"/>
    </location>
</feature>
<dbReference type="PANTHER" id="PTHR10676">
    <property type="entry name" value="DYNEIN HEAVY CHAIN FAMILY PROTEIN"/>
    <property type="match status" value="1"/>
</dbReference>
<feature type="compositionally biased region" description="Basic and acidic residues" evidence="1">
    <location>
        <begin position="34"/>
        <end position="48"/>
    </location>
</feature>
<dbReference type="GeneID" id="109470673"/>
<name>A0A6P4Z2E6_BRABE</name>
<evidence type="ECO:0000313" key="3">
    <source>
        <dbReference type="RefSeq" id="XP_019625262.1"/>
    </source>
</evidence>
<evidence type="ECO:0000313" key="2">
    <source>
        <dbReference type="Proteomes" id="UP000515135"/>
    </source>
</evidence>
<dbReference type="InterPro" id="IPR026983">
    <property type="entry name" value="DHC"/>
</dbReference>
<dbReference type="AlphaFoldDB" id="A0A6P4Z2E6"/>
<feature type="region of interest" description="Disordered" evidence="1">
    <location>
        <begin position="110"/>
        <end position="239"/>
    </location>
</feature>
<dbReference type="Gene3D" id="1.20.920.60">
    <property type="match status" value="1"/>
</dbReference>
<dbReference type="GO" id="GO:0030286">
    <property type="term" value="C:dynein complex"/>
    <property type="evidence" value="ECO:0007669"/>
    <property type="project" value="InterPro"/>
</dbReference>
<dbReference type="KEGG" id="bbel:109470673"/>
<dbReference type="GO" id="GO:0097729">
    <property type="term" value="C:9+2 motile cilium"/>
    <property type="evidence" value="ECO:0007669"/>
    <property type="project" value="TreeGrafter"/>
</dbReference>
<feature type="compositionally biased region" description="Basic and acidic residues" evidence="1">
    <location>
        <begin position="72"/>
        <end position="85"/>
    </location>
</feature>
<feature type="region of interest" description="Disordered" evidence="1">
    <location>
        <begin position="1"/>
        <end position="86"/>
    </location>
</feature>
<proteinExistence type="predicted"/>
<reference evidence="3" key="1">
    <citation type="submission" date="2025-08" db="UniProtKB">
        <authorList>
            <consortium name="RefSeq"/>
        </authorList>
    </citation>
    <scope>IDENTIFICATION</scope>
    <source>
        <tissue evidence="3">Gonad</tissue>
    </source>
</reference>
<protein>
    <submittedName>
        <fullName evidence="3">Aspartic and glutamic acid-rich protein-like</fullName>
    </submittedName>
</protein>
<dbReference type="RefSeq" id="XP_019625262.1">
    <property type="nucleotide sequence ID" value="XM_019769703.1"/>
</dbReference>
<dbReference type="GO" id="GO:0008569">
    <property type="term" value="F:minus-end-directed microtubule motor activity"/>
    <property type="evidence" value="ECO:0007669"/>
    <property type="project" value="TreeGrafter"/>
</dbReference>
<dbReference type="GO" id="GO:0060294">
    <property type="term" value="P:cilium movement involved in cell motility"/>
    <property type="evidence" value="ECO:0007669"/>
    <property type="project" value="TreeGrafter"/>
</dbReference>
<dbReference type="GO" id="GO:0045505">
    <property type="term" value="F:dynein intermediate chain binding"/>
    <property type="evidence" value="ECO:0007669"/>
    <property type="project" value="InterPro"/>
</dbReference>
<feature type="compositionally biased region" description="Basic and acidic residues" evidence="1">
    <location>
        <begin position="168"/>
        <end position="179"/>
    </location>
</feature>